<gene>
    <name evidence="1" type="ORF">DFR42_105242</name>
</gene>
<accession>A0A318J4J1</accession>
<reference evidence="1 2" key="1">
    <citation type="submission" date="2018-05" db="EMBL/GenBank/DDBJ databases">
        <title>Genomic Encyclopedia of Type Strains, Phase IV (KMG-IV): sequencing the most valuable type-strain genomes for metagenomic binning, comparative biology and taxonomic classification.</title>
        <authorList>
            <person name="Goeker M."/>
        </authorList>
    </citation>
    <scope>NUCLEOTIDE SEQUENCE [LARGE SCALE GENOMIC DNA]</scope>
    <source>
        <strain evidence="1 2">DSM 19792</strain>
    </source>
</reference>
<sequence length="39" mass="4556">MGSGWHSVFYAFVYRTRQLLIGSIPILRTMLKMSLRLVI</sequence>
<dbReference type="EMBL" id="QJKB01000005">
    <property type="protein sequence ID" value="PXX42584.1"/>
    <property type="molecule type" value="Genomic_DNA"/>
</dbReference>
<comment type="caution">
    <text evidence="1">The sequence shown here is derived from an EMBL/GenBank/DDBJ whole genome shotgun (WGS) entry which is preliminary data.</text>
</comment>
<evidence type="ECO:0000313" key="1">
    <source>
        <dbReference type="EMBL" id="PXX42584.1"/>
    </source>
</evidence>
<organism evidence="1 2">
    <name type="scientific">Undibacterium pigrum</name>
    <dbReference type="NCBI Taxonomy" id="401470"/>
    <lineage>
        <taxon>Bacteria</taxon>
        <taxon>Pseudomonadati</taxon>
        <taxon>Pseudomonadota</taxon>
        <taxon>Betaproteobacteria</taxon>
        <taxon>Burkholderiales</taxon>
        <taxon>Oxalobacteraceae</taxon>
        <taxon>Undibacterium</taxon>
    </lineage>
</organism>
<dbReference type="Proteomes" id="UP000247792">
    <property type="component" value="Unassembled WGS sequence"/>
</dbReference>
<evidence type="ECO:0000313" key="2">
    <source>
        <dbReference type="Proteomes" id="UP000247792"/>
    </source>
</evidence>
<protein>
    <submittedName>
        <fullName evidence="1">Uncharacterized protein</fullName>
    </submittedName>
</protein>
<name>A0A318J4J1_9BURK</name>
<proteinExistence type="predicted"/>
<dbReference type="AlphaFoldDB" id="A0A318J4J1"/>
<keyword evidence="2" id="KW-1185">Reference proteome</keyword>